<accession>A0AAV8ZN54</accession>
<dbReference type="Proteomes" id="UP001162156">
    <property type="component" value="Unassembled WGS sequence"/>
</dbReference>
<dbReference type="SUPFAM" id="SSF81901">
    <property type="entry name" value="HCP-like"/>
    <property type="match status" value="1"/>
</dbReference>
<dbReference type="AlphaFoldDB" id="A0AAV8ZN54"/>
<dbReference type="PANTHER" id="PTHR13891">
    <property type="entry name" value="CYTOCHROME C OXIDASE ASSEMBLY FACTOR 7"/>
    <property type="match status" value="1"/>
</dbReference>
<sequence length="164" mass="18258">MAYDYFEKGCNLEEPDSCLHQGLLLITKNDRPELQHDVVKGMQLLDKACTGKNANACYYLSGMYIMGVRKTDAVSNPDKSKTDEFEVPKSMKKAFQYALDGCTLGNIYSCANLSQMYAKGDGECLSVLKKNPELAEKYKGIALEMQKDVQDNKTLSFQEGLPAT</sequence>
<dbReference type="InterPro" id="IPR011990">
    <property type="entry name" value="TPR-like_helical_dom_sf"/>
</dbReference>
<dbReference type="InterPro" id="IPR040239">
    <property type="entry name" value="HcpB-like"/>
</dbReference>
<proteinExistence type="predicted"/>
<gene>
    <name evidence="1" type="ORF">NQ314_003141</name>
</gene>
<protein>
    <submittedName>
        <fullName evidence="1">Uncharacterized protein</fullName>
    </submittedName>
</protein>
<evidence type="ECO:0000313" key="1">
    <source>
        <dbReference type="EMBL" id="KAJ8967024.1"/>
    </source>
</evidence>
<evidence type="ECO:0000313" key="2">
    <source>
        <dbReference type="Proteomes" id="UP001162156"/>
    </source>
</evidence>
<keyword evidence="2" id="KW-1185">Reference proteome</keyword>
<dbReference type="Gene3D" id="1.25.40.10">
    <property type="entry name" value="Tetratricopeptide repeat domain"/>
    <property type="match status" value="1"/>
</dbReference>
<organism evidence="1 2">
    <name type="scientific">Rhamnusium bicolor</name>
    <dbReference type="NCBI Taxonomy" id="1586634"/>
    <lineage>
        <taxon>Eukaryota</taxon>
        <taxon>Metazoa</taxon>
        <taxon>Ecdysozoa</taxon>
        <taxon>Arthropoda</taxon>
        <taxon>Hexapoda</taxon>
        <taxon>Insecta</taxon>
        <taxon>Pterygota</taxon>
        <taxon>Neoptera</taxon>
        <taxon>Endopterygota</taxon>
        <taxon>Coleoptera</taxon>
        <taxon>Polyphaga</taxon>
        <taxon>Cucujiformia</taxon>
        <taxon>Chrysomeloidea</taxon>
        <taxon>Cerambycidae</taxon>
        <taxon>Lepturinae</taxon>
        <taxon>Rhagiini</taxon>
        <taxon>Rhamnusium</taxon>
    </lineage>
</organism>
<dbReference type="PANTHER" id="PTHR13891:SF1">
    <property type="entry name" value="CYTOCHROME C OXIDASE ASSEMBLY FACTOR 7"/>
    <property type="match status" value="1"/>
</dbReference>
<comment type="caution">
    <text evidence="1">The sequence shown here is derived from an EMBL/GenBank/DDBJ whole genome shotgun (WGS) entry which is preliminary data.</text>
</comment>
<reference evidence="1" key="1">
    <citation type="journal article" date="2023" name="Insect Mol. Biol.">
        <title>Genome sequencing provides insights into the evolution of gene families encoding plant cell wall-degrading enzymes in longhorned beetles.</title>
        <authorList>
            <person name="Shin N.R."/>
            <person name="Okamura Y."/>
            <person name="Kirsch R."/>
            <person name="Pauchet Y."/>
        </authorList>
    </citation>
    <scope>NUCLEOTIDE SEQUENCE</scope>
    <source>
        <strain evidence="1">RBIC_L_NR</strain>
    </source>
</reference>
<dbReference type="GO" id="GO:0005758">
    <property type="term" value="C:mitochondrial intermembrane space"/>
    <property type="evidence" value="ECO:0007669"/>
    <property type="project" value="TreeGrafter"/>
</dbReference>
<name>A0AAV8ZN54_9CUCU</name>
<dbReference type="EMBL" id="JANEYF010000904">
    <property type="protein sequence ID" value="KAJ8967024.1"/>
    <property type="molecule type" value="Genomic_DNA"/>
</dbReference>